<dbReference type="CDD" id="cd03431">
    <property type="entry name" value="NUDIX_DNA_Glycosylase_C-MutY"/>
    <property type="match status" value="1"/>
</dbReference>
<keyword evidence="11" id="KW-0411">Iron-sulfur</keyword>
<dbReference type="PANTHER" id="PTHR42944">
    <property type="entry name" value="ADENINE DNA GLYCOSYLASE"/>
    <property type="match status" value="1"/>
</dbReference>
<evidence type="ECO:0000256" key="11">
    <source>
        <dbReference type="ARBA" id="ARBA00023014"/>
    </source>
</evidence>
<gene>
    <name evidence="16" type="primary">mutY</name>
    <name evidence="16" type="ORF">FYJ39_03625</name>
</gene>
<keyword evidence="7" id="KW-0479">Metal-binding</keyword>
<evidence type="ECO:0000256" key="13">
    <source>
        <dbReference type="ARBA" id="ARBA00023295"/>
    </source>
</evidence>
<keyword evidence="8 14" id="KW-0227">DNA damage</keyword>
<dbReference type="Pfam" id="PF14815">
    <property type="entry name" value="NUDIX_4"/>
    <property type="match status" value="1"/>
</dbReference>
<dbReference type="InterPro" id="IPR004036">
    <property type="entry name" value="Endonuclease-III-like_CS2"/>
</dbReference>
<evidence type="ECO:0000313" key="16">
    <source>
        <dbReference type="EMBL" id="MSS35691.1"/>
    </source>
</evidence>
<dbReference type="Pfam" id="PF00633">
    <property type="entry name" value="HHH"/>
    <property type="match status" value="1"/>
</dbReference>
<comment type="similarity">
    <text evidence="3 14">Belongs to the Nth/MutY family.</text>
</comment>
<dbReference type="InterPro" id="IPR003265">
    <property type="entry name" value="HhH-GPD_domain"/>
</dbReference>
<dbReference type="FunFam" id="1.10.340.30:FF:000002">
    <property type="entry name" value="Adenine DNA glycosylase"/>
    <property type="match status" value="1"/>
</dbReference>
<dbReference type="PANTHER" id="PTHR42944:SF1">
    <property type="entry name" value="ADENINE DNA GLYCOSYLASE"/>
    <property type="match status" value="1"/>
</dbReference>
<dbReference type="GO" id="GO:0051539">
    <property type="term" value="F:4 iron, 4 sulfur cluster binding"/>
    <property type="evidence" value="ECO:0007669"/>
    <property type="project" value="UniProtKB-UniRule"/>
</dbReference>
<dbReference type="GO" id="GO:0046872">
    <property type="term" value="F:metal ion binding"/>
    <property type="evidence" value="ECO:0007669"/>
    <property type="project" value="UniProtKB-UniRule"/>
</dbReference>
<dbReference type="NCBIfam" id="TIGR01084">
    <property type="entry name" value="mutY"/>
    <property type="match status" value="1"/>
</dbReference>
<dbReference type="Gene3D" id="1.10.1670.10">
    <property type="entry name" value="Helix-hairpin-Helix base-excision DNA repair enzymes (C-terminal)"/>
    <property type="match status" value="1"/>
</dbReference>
<evidence type="ECO:0000256" key="9">
    <source>
        <dbReference type="ARBA" id="ARBA00022801"/>
    </source>
</evidence>
<proteinExistence type="inferred from homology"/>
<evidence type="ECO:0000256" key="3">
    <source>
        <dbReference type="ARBA" id="ARBA00008343"/>
    </source>
</evidence>
<evidence type="ECO:0000256" key="2">
    <source>
        <dbReference type="ARBA" id="ARBA00002933"/>
    </source>
</evidence>
<dbReference type="GO" id="GO:0000701">
    <property type="term" value="F:purine-specific mismatch base pair DNA N-glycosylase activity"/>
    <property type="evidence" value="ECO:0007669"/>
    <property type="project" value="UniProtKB-EC"/>
</dbReference>
<evidence type="ECO:0000256" key="8">
    <source>
        <dbReference type="ARBA" id="ARBA00022763"/>
    </source>
</evidence>
<sequence>MVMYSTEHFYDGLQALEREDSPLDRRERLKAMEKPLLFWYAARARSLPWRDKPLPYRVWISEIMLQQTRVEAVKPYFERFMEAFPTIRALAEAEDDYLMKLWEGLGYYNRARNLKKAARILTDTYGGCLPASFEELIRLPGIGSYTAGAIASIAFNIPTPAVDGNVLRVISRVLGDREDIRKASVKGRMEMELKEIMPKDKASQYNQGLIEIGALVCIPGGEPKCGECPLYSVCLTGRNGWWKEIPYKSPQKKRRIEERTVFIIEYQDKVAIHKRPPSGLLAALYELPNVEGRPLAGEVPFVLGIKKGQVESVTELPASRHVFSHVEWHMTGYRVVLRPPEDKNARTVFEGKAEPGCDSFGENVGEGLLGWLFVTREELAGTYPLPNAFNPYTKLIG</sequence>
<dbReference type="GO" id="GO:0032357">
    <property type="term" value="F:oxidized purine DNA binding"/>
    <property type="evidence" value="ECO:0007669"/>
    <property type="project" value="TreeGrafter"/>
</dbReference>
<accession>A0A7X2NJ53</accession>
<dbReference type="CDD" id="cd00056">
    <property type="entry name" value="ENDO3c"/>
    <property type="match status" value="1"/>
</dbReference>
<dbReference type="InterPro" id="IPR015797">
    <property type="entry name" value="NUDIX_hydrolase-like_dom_sf"/>
</dbReference>
<comment type="function">
    <text evidence="2">Adenine glycosylase active on G-A mispairs. MutY also corrects error-prone DNA synthesis past GO lesions which are due to the oxidatively damaged form of guanine: 7,8-dihydro-8-oxoguanine (8-oxo-dGTP).</text>
</comment>
<keyword evidence="10 14" id="KW-0408">Iron</keyword>
<dbReference type="InterPro" id="IPR044298">
    <property type="entry name" value="MIG/MutY"/>
</dbReference>
<comment type="caution">
    <text evidence="16">The sequence shown here is derived from an EMBL/GenBank/DDBJ whole genome shotgun (WGS) entry which is preliminary data.</text>
</comment>
<dbReference type="EC" id="3.2.2.31" evidence="4 14"/>
<evidence type="ECO:0000256" key="12">
    <source>
        <dbReference type="ARBA" id="ARBA00023204"/>
    </source>
</evidence>
<dbReference type="InterPro" id="IPR023170">
    <property type="entry name" value="HhH_base_excis_C"/>
</dbReference>
<dbReference type="GO" id="GO:0006298">
    <property type="term" value="P:mismatch repair"/>
    <property type="evidence" value="ECO:0007669"/>
    <property type="project" value="TreeGrafter"/>
</dbReference>
<comment type="catalytic activity">
    <reaction evidence="1 14">
        <text>Hydrolyzes free adenine bases from 7,8-dihydro-8-oxoguanine:adenine mismatched double-stranded DNA, leaving an apurinic site.</text>
        <dbReference type="EC" id="3.2.2.31"/>
    </reaction>
</comment>
<reference evidence="16 17" key="1">
    <citation type="submission" date="2019-08" db="EMBL/GenBank/DDBJ databases">
        <title>In-depth cultivation of the pig gut microbiome towards novel bacterial diversity and tailored functional studies.</title>
        <authorList>
            <person name="Wylensek D."/>
            <person name="Hitch T.C.A."/>
            <person name="Clavel T."/>
        </authorList>
    </citation>
    <scope>NUCLEOTIDE SEQUENCE [LARGE SCALE GENOMIC DNA]</scope>
    <source>
        <strain evidence="16 17">WCA-389-WT-23D1</strain>
    </source>
</reference>
<evidence type="ECO:0000256" key="1">
    <source>
        <dbReference type="ARBA" id="ARBA00000843"/>
    </source>
</evidence>
<keyword evidence="6" id="KW-0004">4Fe-4S</keyword>
<evidence type="ECO:0000256" key="4">
    <source>
        <dbReference type="ARBA" id="ARBA00012045"/>
    </source>
</evidence>
<evidence type="ECO:0000256" key="7">
    <source>
        <dbReference type="ARBA" id="ARBA00022723"/>
    </source>
</evidence>
<evidence type="ECO:0000256" key="14">
    <source>
        <dbReference type="RuleBase" id="RU365096"/>
    </source>
</evidence>
<dbReference type="RefSeq" id="WP_154471084.1">
    <property type="nucleotide sequence ID" value="NZ_DBEWUL010000033.1"/>
</dbReference>
<dbReference type="InterPro" id="IPR011257">
    <property type="entry name" value="DNA_glycosylase"/>
</dbReference>
<comment type="cofactor">
    <cofactor evidence="14">
        <name>[4Fe-4S] cluster</name>
        <dbReference type="ChEBI" id="CHEBI:49883"/>
    </cofactor>
    <text evidence="14">Binds 1 [4Fe-4S] cluster.</text>
</comment>
<keyword evidence="12" id="KW-0234">DNA repair</keyword>
<dbReference type="SUPFAM" id="SSF48150">
    <property type="entry name" value="DNA-glycosylase"/>
    <property type="match status" value="1"/>
</dbReference>
<dbReference type="PROSITE" id="PS01155">
    <property type="entry name" value="ENDONUCLEASE_III_2"/>
    <property type="match status" value="1"/>
</dbReference>
<dbReference type="SMART" id="SM00478">
    <property type="entry name" value="ENDO3c"/>
    <property type="match status" value="1"/>
</dbReference>
<name>A0A7X2NJ53_9CLOT</name>
<keyword evidence="9" id="KW-0378">Hydrolase</keyword>
<dbReference type="InterPro" id="IPR005760">
    <property type="entry name" value="A/G_AdeGlyc_MutY"/>
</dbReference>
<evidence type="ECO:0000259" key="15">
    <source>
        <dbReference type="SMART" id="SM00478"/>
    </source>
</evidence>
<dbReference type="InterPro" id="IPR029119">
    <property type="entry name" value="MutY_C"/>
</dbReference>
<dbReference type="EMBL" id="VUMD01000002">
    <property type="protein sequence ID" value="MSS35691.1"/>
    <property type="molecule type" value="Genomic_DNA"/>
</dbReference>
<feature type="domain" description="HhH-GPD" evidence="15">
    <location>
        <begin position="64"/>
        <end position="215"/>
    </location>
</feature>
<dbReference type="Proteomes" id="UP000429958">
    <property type="component" value="Unassembled WGS sequence"/>
</dbReference>
<evidence type="ECO:0000256" key="6">
    <source>
        <dbReference type="ARBA" id="ARBA00022485"/>
    </source>
</evidence>
<dbReference type="Gene3D" id="1.10.340.30">
    <property type="entry name" value="Hypothetical protein, domain 2"/>
    <property type="match status" value="1"/>
</dbReference>
<dbReference type="AlphaFoldDB" id="A0A7X2NJ53"/>
<dbReference type="Gene3D" id="3.90.79.10">
    <property type="entry name" value="Nucleoside Triphosphate Pyrophosphohydrolase"/>
    <property type="match status" value="1"/>
</dbReference>
<protein>
    <recommendedName>
        <fullName evidence="5 14">Adenine DNA glycosylase</fullName>
        <ecNumber evidence="4 14">3.2.2.31</ecNumber>
    </recommendedName>
</protein>
<evidence type="ECO:0000256" key="10">
    <source>
        <dbReference type="ARBA" id="ARBA00023004"/>
    </source>
</evidence>
<keyword evidence="17" id="KW-1185">Reference proteome</keyword>
<dbReference type="InterPro" id="IPR000445">
    <property type="entry name" value="HhH_motif"/>
</dbReference>
<evidence type="ECO:0000256" key="5">
    <source>
        <dbReference type="ARBA" id="ARBA00022023"/>
    </source>
</evidence>
<organism evidence="16 17">
    <name type="scientific">Clostridium porci</name>
    <dbReference type="NCBI Taxonomy" id="2605778"/>
    <lineage>
        <taxon>Bacteria</taxon>
        <taxon>Bacillati</taxon>
        <taxon>Bacillota</taxon>
        <taxon>Clostridia</taxon>
        <taxon>Eubacteriales</taxon>
        <taxon>Clostridiaceae</taxon>
        <taxon>Clostridium</taxon>
    </lineage>
</organism>
<dbReference type="SUPFAM" id="SSF55811">
    <property type="entry name" value="Nudix"/>
    <property type="match status" value="1"/>
</dbReference>
<dbReference type="Pfam" id="PF00730">
    <property type="entry name" value="HhH-GPD"/>
    <property type="match status" value="1"/>
</dbReference>
<keyword evidence="13 14" id="KW-0326">Glycosidase</keyword>
<dbReference type="GO" id="GO:0006284">
    <property type="term" value="P:base-excision repair"/>
    <property type="evidence" value="ECO:0007669"/>
    <property type="project" value="UniProtKB-UniRule"/>
</dbReference>
<evidence type="ECO:0000313" key="17">
    <source>
        <dbReference type="Proteomes" id="UP000429958"/>
    </source>
</evidence>
<dbReference type="GO" id="GO:0034039">
    <property type="term" value="F:8-oxo-7,8-dihydroguanine DNA N-glycosylase activity"/>
    <property type="evidence" value="ECO:0007669"/>
    <property type="project" value="TreeGrafter"/>
</dbReference>
<dbReference type="GO" id="GO:0035485">
    <property type="term" value="F:adenine/guanine mispair binding"/>
    <property type="evidence" value="ECO:0007669"/>
    <property type="project" value="TreeGrafter"/>
</dbReference>